<dbReference type="AlphaFoldDB" id="A0A4V2S7E6"/>
<organism evidence="2 3">
    <name type="scientific">Actinocrispum wychmicini</name>
    <dbReference type="NCBI Taxonomy" id="1213861"/>
    <lineage>
        <taxon>Bacteria</taxon>
        <taxon>Bacillati</taxon>
        <taxon>Actinomycetota</taxon>
        <taxon>Actinomycetes</taxon>
        <taxon>Pseudonocardiales</taxon>
        <taxon>Pseudonocardiaceae</taxon>
        <taxon>Actinocrispum</taxon>
    </lineage>
</organism>
<name>A0A4V2S7E6_9PSEU</name>
<dbReference type="Proteomes" id="UP000295680">
    <property type="component" value="Unassembled WGS sequence"/>
</dbReference>
<evidence type="ECO:0008006" key="4">
    <source>
        <dbReference type="Google" id="ProtNLM"/>
    </source>
</evidence>
<sequence>MRNKTKTVGTAIVAVATAGILVATATNALATPGNCAVTFPSANYVSSLCTTGTGHHRVHMILDSSNPEAGRTAVMGDWASVGQYSTARYPSWNIVTYWTEVSNT</sequence>
<dbReference type="EMBL" id="SLWS01000004">
    <property type="protein sequence ID" value="TCO59500.1"/>
    <property type="molecule type" value="Genomic_DNA"/>
</dbReference>
<dbReference type="RefSeq" id="WP_132117444.1">
    <property type="nucleotide sequence ID" value="NZ_SLWS01000004.1"/>
</dbReference>
<comment type="caution">
    <text evidence="2">The sequence shown here is derived from an EMBL/GenBank/DDBJ whole genome shotgun (WGS) entry which is preliminary data.</text>
</comment>
<dbReference type="OrthoDB" id="4381536at2"/>
<evidence type="ECO:0000313" key="3">
    <source>
        <dbReference type="Proteomes" id="UP000295680"/>
    </source>
</evidence>
<feature type="chain" id="PRO_5020372165" description="Secreted protein" evidence="1">
    <location>
        <begin position="31"/>
        <end position="104"/>
    </location>
</feature>
<evidence type="ECO:0000313" key="2">
    <source>
        <dbReference type="EMBL" id="TCO59500.1"/>
    </source>
</evidence>
<accession>A0A4V2S7E6</accession>
<keyword evidence="3" id="KW-1185">Reference proteome</keyword>
<gene>
    <name evidence="2" type="ORF">EV192_104342</name>
</gene>
<proteinExistence type="predicted"/>
<protein>
    <recommendedName>
        <fullName evidence="4">Secreted protein</fullName>
    </recommendedName>
</protein>
<reference evidence="2 3" key="1">
    <citation type="submission" date="2019-03" db="EMBL/GenBank/DDBJ databases">
        <title>Genomic Encyclopedia of Type Strains, Phase IV (KMG-IV): sequencing the most valuable type-strain genomes for metagenomic binning, comparative biology and taxonomic classification.</title>
        <authorList>
            <person name="Goeker M."/>
        </authorList>
    </citation>
    <scope>NUCLEOTIDE SEQUENCE [LARGE SCALE GENOMIC DNA]</scope>
    <source>
        <strain evidence="2 3">DSM 45934</strain>
    </source>
</reference>
<evidence type="ECO:0000256" key="1">
    <source>
        <dbReference type="SAM" id="SignalP"/>
    </source>
</evidence>
<feature type="signal peptide" evidence="1">
    <location>
        <begin position="1"/>
        <end position="30"/>
    </location>
</feature>
<keyword evidence="1" id="KW-0732">Signal</keyword>